<dbReference type="InterPro" id="IPR039474">
    <property type="entry name" value="POMGNT1_PANDER-like"/>
</dbReference>
<evidence type="ECO:0000256" key="20">
    <source>
        <dbReference type="SAM" id="MobiDB-lite"/>
    </source>
</evidence>
<keyword evidence="12" id="KW-0735">Signal-anchor</keyword>
<evidence type="ECO:0000256" key="12">
    <source>
        <dbReference type="ARBA" id="ARBA00022968"/>
    </source>
</evidence>
<evidence type="ECO:0000256" key="15">
    <source>
        <dbReference type="ARBA" id="ARBA00023136"/>
    </source>
</evidence>
<comment type="similarity">
    <text evidence="4">Belongs to the glycosyltransferase 13 family.</text>
</comment>
<keyword evidence="14" id="KW-0333">Golgi apparatus</keyword>
<evidence type="ECO:0000256" key="3">
    <source>
        <dbReference type="ARBA" id="ARBA00004922"/>
    </source>
</evidence>
<keyword evidence="11" id="KW-0430">Lectin</keyword>
<evidence type="ECO:0000256" key="8">
    <source>
        <dbReference type="ARBA" id="ARBA00022679"/>
    </source>
</evidence>
<evidence type="ECO:0000256" key="1">
    <source>
        <dbReference type="ARBA" id="ARBA00001936"/>
    </source>
</evidence>
<dbReference type="AlphaFoldDB" id="A0A6A7G3Y6"/>
<feature type="transmembrane region" description="Helical" evidence="21">
    <location>
        <begin position="81"/>
        <end position="102"/>
    </location>
</feature>
<evidence type="ECO:0000256" key="5">
    <source>
        <dbReference type="ARBA" id="ARBA00021956"/>
    </source>
</evidence>
<sequence length="749" mass="84033">MDSWCPNPRAPPFVPKKGVSSIPFTCHSSHRSSPTRYGGSRYSSLRGGLDILGFGSGQSSRLSGPGMGFFRAGSKRILGRLLQGLLLLVLVLTIAVNVVIIVDKSQKLATLIPARVQGSGEEGTRGAELTMHSRRNNLRLQETAPKTLSLEVLSSHDRLAVTVDGATIVESSGDRGSGVGRGIHVLVLNQATGAVMATREFDTYSPYEDDAMTLFLNMLATGRILVFAIKDEGTYNLKSNAREALRKLGSTRVDELGWRDMWAFVTVKGGPGGIDSSATHYNRSSMPDERRRRPPSGALAEQLSKSSDFNSWGSAVVLRAEVPLVTVRESECDWSESEENRRRREFCSHIEGYGSVCSCDQPAPLTFTTEPLLNNQVHDVPVSIIASNRPHYLYRSLRSLLASPGVNPDMVTVFIDGYYEEPLAVTKLFGLRGIQHTPLGVRNARISQHYKASLTATFNIFPFARHTIILEEDLDVSPDFFSYFSQTLGLLDSDASLYCVSAWNDQGYEHTSVDPALLYRVETMPGLGWMLKRPLYKEELEPKWPTPEKMWDWDMWMRLPEVRRNRECIVPDVSRTYHFGSSGLNMNSFFQDTYFKKHSFNTLLYIELKEVDRMQKSSYEELIHDLLRDAKVLDTSKSDPCHESFVPPPTDSETPTYVLYIRMEDKLDFGAWLHLAKCWRVWDLDGRGYHHGMWRLNLNSSPLLVVGVPHSPYSELRPQNVAEFTAQNNATANTEATVSENNSNDLVQR</sequence>
<evidence type="ECO:0000256" key="10">
    <source>
        <dbReference type="ARBA" id="ARBA00022723"/>
    </source>
</evidence>
<feature type="region of interest" description="Disordered" evidence="20">
    <location>
        <begin position="275"/>
        <end position="299"/>
    </location>
</feature>
<dbReference type="UniPathway" id="UPA00378"/>
<evidence type="ECO:0000313" key="23">
    <source>
        <dbReference type="EMBL" id="LAC24635.1"/>
    </source>
</evidence>
<evidence type="ECO:0000256" key="11">
    <source>
        <dbReference type="ARBA" id="ARBA00022734"/>
    </source>
</evidence>
<evidence type="ECO:0000256" key="21">
    <source>
        <dbReference type="SAM" id="Phobius"/>
    </source>
</evidence>
<dbReference type="CDD" id="cd13937">
    <property type="entry name" value="PANDER_GnT-1_2_like"/>
    <property type="match status" value="1"/>
</dbReference>
<feature type="compositionally biased region" description="Polar residues" evidence="20">
    <location>
        <begin position="276"/>
        <end position="285"/>
    </location>
</feature>
<dbReference type="SUPFAM" id="SSF53448">
    <property type="entry name" value="Nucleotide-diphospho-sugar transferases"/>
    <property type="match status" value="1"/>
</dbReference>
<evidence type="ECO:0000256" key="2">
    <source>
        <dbReference type="ARBA" id="ARBA00004323"/>
    </source>
</evidence>
<keyword evidence="9 21" id="KW-0812">Transmembrane</keyword>
<keyword evidence="13 21" id="KW-1133">Transmembrane helix</keyword>
<keyword evidence="16" id="KW-1015">Disulfide bond</keyword>
<feature type="domain" description="ILEI/PANDER" evidence="22">
    <location>
        <begin position="181"/>
        <end position="270"/>
    </location>
</feature>
<evidence type="ECO:0000256" key="7">
    <source>
        <dbReference type="ARBA" id="ARBA00022676"/>
    </source>
</evidence>
<evidence type="ECO:0000256" key="16">
    <source>
        <dbReference type="ARBA" id="ARBA00023157"/>
    </source>
</evidence>
<evidence type="ECO:0000256" key="4">
    <source>
        <dbReference type="ARBA" id="ARBA00006492"/>
    </source>
</evidence>
<evidence type="ECO:0000259" key="22">
    <source>
        <dbReference type="Pfam" id="PF15711"/>
    </source>
</evidence>
<dbReference type="GO" id="GO:0016266">
    <property type="term" value="P:protein O-linked glycosylation via N-acetyl-galactosamine"/>
    <property type="evidence" value="ECO:0007669"/>
    <property type="project" value="TreeGrafter"/>
</dbReference>
<keyword evidence="17" id="KW-0464">Manganese</keyword>
<comment type="cofactor">
    <cofactor evidence="1">
        <name>Mn(2+)</name>
        <dbReference type="ChEBI" id="CHEBI:29035"/>
    </cofactor>
</comment>
<dbReference type="PANTHER" id="PTHR46396:SF1">
    <property type="entry name" value="PROTEIN O-LINKED-MANNOSE BETA-1,2-N-ACETYLGLUCOSAMINYLTRANSFERASE 1"/>
    <property type="match status" value="1"/>
</dbReference>
<evidence type="ECO:0000256" key="14">
    <source>
        <dbReference type="ARBA" id="ARBA00023034"/>
    </source>
</evidence>
<comment type="catalytic activity">
    <reaction evidence="19">
        <text>3-O-(alpha-D-mannosyl)-L-threonyl-[protein] + UDP-N-acetyl-alpha-D-glucosamine = 3-O-(N-acetyl-beta-D-glucosaminyl-(1-&gt;2)-alpha-D-mannosyl)-L-threonyl-[protein] + UDP + H(+)</text>
        <dbReference type="Rhea" id="RHEA:54128"/>
        <dbReference type="Rhea" id="RHEA-COMP:13547"/>
        <dbReference type="Rhea" id="RHEA-COMP:13802"/>
        <dbReference type="ChEBI" id="CHEBI:15378"/>
        <dbReference type="ChEBI" id="CHEBI:57705"/>
        <dbReference type="ChEBI" id="CHEBI:58223"/>
        <dbReference type="ChEBI" id="CHEBI:137323"/>
        <dbReference type="ChEBI" id="CHEBI:138067"/>
    </reaction>
</comment>
<proteinExistence type="evidence at transcript level"/>
<dbReference type="FunFam" id="3.90.550.10:FF:000038">
    <property type="entry name" value="protein O-linked-mannose beta-1,2-N-acetylglucosaminyltransferase 1 isoform X1"/>
    <property type="match status" value="1"/>
</dbReference>
<dbReference type="GO" id="GO:0000139">
    <property type="term" value="C:Golgi membrane"/>
    <property type="evidence" value="ECO:0007669"/>
    <property type="project" value="UniProtKB-SubCell"/>
</dbReference>
<evidence type="ECO:0000256" key="6">
    <source>
        <dbReference type="ARBA" id="ARBA00022553"/>
    </source>
</evidence>
<evidence type="ECO:0000256" key="18">
    <source>
        <dbReference type="ARBA" id="ARBA00046887"/>
    </source>
</evidence>
<evidence type="ECO:0000256" key="9">
    <source>
        <dbReference type="ARBA" id="ARBA00022692"/>
    </source>
</evidence>
<keyword evidence="15 21" id="KW-0472">Membrane</keyword>
<dbReference type="InterPro" id="IPR029044">
    <property type="entry name" value="Nucleotide-diphossugar_trans"/>
</dbReference>
<dbReference type="PROSITE" id="PS52031">
    <property type="entry name" value="GG_LECTIN"/>
    <property type="match status" value="1"/>
</dbReference>
<dbReference type="InterPro" id="IPR039477">
    <property type="entry name" value="ILEI/PANDER_dom"/>
</dbReference>
<comment type="subcellular location">
    <subcellularLocation>
        <location evidence="2">Golgi apparatus membrane</location>
        <topology evidence="2">Single-pass type II membrane protein</topology>
    </subcellularLocation>
</comment>
<reference evidence="23" key="1">
    <citation type="submission" date="2017-11" db="EMBL/GenBank/DDBJ databases">
        <title>The sensing device of the deep-sea amphipod.</title>
        <authorList>
            <person name="Kobayashi H."/>
            <person name="Nagahama T."/>
            <person name="Arai W."/>
            <person name="Sasagawa Y."/>
            <person name="Umeda M."/>
            <person name="Hayashi T."/>
            <person name="Nikaido I."/>
            <person name="Watanabe H."/>
            <person name="Oguri K."/>
            <person name="Kitazato H."/>
            <person name="Fujioka K."/>
            <person name="Kido Y."/>
            <person name="Takami H."/>
        </authorList>
    </citation>
    <scope>NUCLEOTIDE SEQUENCE</scope>
    <source>
        <tissue evidence="23">Whole body</tissue>
    </source>
</reference>
<dbReference type="GO" id="GO:0047223">
    <property type="term" value="F:beta-1,3-galactosyl-O-glycosyl-glycoprotein beta-1,3-N-acetylglucosaminyltransferase activity"/>
    <property type="evidence" value="ECO:0007669"/>
    <property type="project" value="TreeGrafter"/>
</dbReference>
<dbReference type="GO" id="GO:0030246">
    <property type="term" value="F:carbohydrate binding"/>
    <property type="evidence" value="ECO:0007669"/>
    <property type="project" value="UniProtKB-KW"/>
</dbReference>
<dbReference type="PANTHER" id="PTHR46396">
    <property type="entry name" value="PROTEIN O-LINKED-MANNOSE BETA-1,2-N-ACETYLGLUCOSAMINYLTRANSFERASE 1"/>
    <property type="match status" value="1"/>
</dbReference>
<dbReference type="Pfam" id="PF03071">
    <property type="entry name" value="GNT-I"/>
    <property type="match status" value="1"/>
</dbReference>
<keyword evidence="7 23" id="KW-0328">Glycosyltransferase</keyword>
<organism evidence="23">
    <name type="scientific">Hirondellea gigas</name>
    <dbReference type="NCBI Taxonomy" id="1518452"/>
    <lineage>
        <taxon>Eukaryota</taxon>
        <taxon>Metazoa</taxon>
        <taxon>Ecdysozoa</taxon>
        <taxon>Arthropoda</taxon>
        <taxon>Crustacea</taxon>
        <taxon>Multicrustacea</taxon>
        <taxon>Malacostraca</taxon>
        <taxon>Eumalacostraca</taxon>
        <taxon>Peracarida</taxon>
        <taxon>Amphipoda</taxon>
        <taxon>Amphilochidea</taxon>
        <taxon>Lysianassida</taxon>
        <taxon>Lysianassidira</taxon>
        <taxon>Lysianassoidea</taxon>
        <taxon>Lysianassidae</taxon>
        <taxon>Hirondellea</taxon>
    </lineage>
</organism>
<dbReference type="Gene3D" id="3.90.550.10">
    <property type="entry name" value="Spore Coat Polysaccharide Biosynthesis Protein SpsA, Chain A"/>
    <property type="match status" value="1"/>
</dbReference>
<comment type="pathway">
    <text evidence="3">Protein modification; protein glycosylation.</text>
</comment>
<name>A0A6A7G3Y6_9CRUS</name>
<dbReference type="EMBL" id="IACT01005481">
    <property type="protein sequence ID" value="LAC24635.1"/>
    <property type="molecule type" value="mRNA"/>
</dbReference>
<dbReference type="Pfam" id="PF15711">
    <property type="entry name" value="ILEI"/>
    <property type="match status" value="1"/>
</dbReference>
<dbReference type="InterPro" id="IPR052463">
    <property type="entry name" value="O-linked_mannose_GnT"/>
</dbReference>
<evidence type="ECO:0000256" key="19">
    <source>
        <dbReference type="ARBA" id="ARBA00049045"/>
    </source>
</evidence>
<keyword evidence="8 23" id="KW-0808">Transferase</keyword>
<evidence type="ECO:0000256" key="17">
    <source>
        <dbReference type="ARBA" id="ARBA00023211"/>
    </source>
</evidence>
<accession>A0A6A7G3Y6</accession>
<protein>
    <recommendedName>
        <fullName evidence="5">Protein O-linked-mannose beta-1,2-N-acetylglucosaminyltransferase 1</fullName>
    </recommendedName>
</protein>
<keyword evidence="6" id="KW-0597">Phosphoprotein</keyword>
<evidence type="ECO:0000256" key="13">
    <source>
        <dbReference type="ARBA" id="ARBA00022989"/>
    </source>
</evidence>
<dbReference type="GO" id="GO:0046872">
    <property type="term" value="F:metal ion binding"/>
    <property type="evidence" value="ECO:0007669"/>
    <property type="project" value="UniProtKB-KW"/>
</dbReference>
<dbReference type="InterPro" id="IPR004139">
    <property type="entry name" value="Glyco_trans_13"/>
</dbReference>
<comment type="subunit">
    <text evidence="18">Interacts with DAG1 (via O-linked mannose moiety). Interacts (via transmembrane domain) with FKTN; the interaction is direct and is required for normal location in Golgi membranes.</text>
</comment>
<keyword evidence="10" id="KW-0479">Metal-binding</keyword>